<keyword evidence="5" id="KW-1185">Reference proteome</keyword>
<accession>A0ABU2L386</accession>
<name>A0ABU2L386_9ACTN</name>
<evidence type="ECO:0000256" key="2">
    <source>
        <dbReference type="ARBA" id="ARBA00035108"/>
    </source>
</evidence>
<dbReference type="InterPro" id="IPR009430">
    <property type="entry name" value="GvpL/GvpF"/>
</dbReference>
<keyword evidence="1" id="KW-0304">Gas vesicle</keyword>
<evidence type="ECO:0000313" key="4">
    <source>
        <dbReference type="EMBL" id="MDT0305827.1"/>
    </source>
</evidence>
<dbReference type="PANTHER" id="PTHR36852:SF1">
    <property type="entry name" value="PROTEIN GVPL 2"/>
    <property type="match status" value="1"/>
</dbReference>
<comment type="similarity">
    <text evidence="3">Belongs to the gas vesicle GvpF/GvpL family.</text>
</comment>
<comment type="subcellular location">
    <subcellularLocation>
        <location evidence="2">Gas vesicle</location>
    </subcellularLocation>
</comment>
<reference evidence="5" key="1">
    <citation type="submission" date="2023-07" db="EMBL/GenBank/DDBJ databases">
        <title>30 novel species of actinomycetes from the DSMZ collection.</title>
        <authorList>
            <person name="Nouioui I."/>
        </authorList>
    </citation>
    <scope>NUCLEOTIDE SEQUENCE [LARGE SCALE GENOMIC DNA]</scope>
    <source>
        <strain evidence="5">DSM 44917</strain>
    </source>
</reference>
<dbReference type="Pfam" id="PF06386">
    <property type="entry name" value="GvpL_GvpF"/>
    <property type="match status" value="1"/>
</dbReference>
<comment type="caution">
    <text evidence="4">The sequence shown here is derived from an EMBL/GenBank/DDBJ whole genome shotgun (WGS) entry which is preliminary data.</text>
</comment>
<sequence>MSTYVYGITRATGTRLPEGLTGIGEPPLPVRVVRRGPAAALVSDCPAGLRPRRRDLFAHQRVLSAAAERGPVLPLRFGAVSQDDAAVRAALAEHAELYREQLDAVTGRSEYNVKAMHREERVLRRVIEEHPEIRTLNEATRTGGRAAYAERLRLGRLVADALRGHEERDAREVVEALAPHAERHVAGPGGAGRVANLSFLVEKDRAEAFLTAVEVLSAASPQMDVRVTGPLPAYSFVRTEPAQAA</sequence>
<dbReference type="Proteomes" id="UP001183388">
    <property type="component" value="Unassembled WGS sequence"/>
</dbReference>
<protein>
    <submittedName>
        <fullName evidence="4">GvpL/GvpF family gas vesicle protein</fullName>
    </submittedName>
</protein>
<organism evidence="4 5">
    <name type="scientific">Streptomyces boetiae</name>
    <dbReference type="NCBI Taxonomy" id="3075541"/>
    <lineage>
        <taxon>Bacteria</taxon>
        <taxon>Bacillati</taxon>
        <taxon>Actinomycetota</taxon>
        <taxon>Actinomycetes</taxon>
        <taxon>Kitasatosporales</taxon>
        <taxon>Streptomycetaceae</taxon>
        <taxon>Streptomyces</taxon>
    </lineage>
</organism>
<dbReference type="PANTHER" id="PTHR36852">
    <property type="entry name" value="PROTEIN GVPL 2"/>
    <property type="match status" value="1"/>
</dbReference>
<proteinExistence type="inferred from homology"/>
<evidence type="ECO:0000256" key="1">
    <source>
        <dbReference type="ARBA" id="ARBA00022987"/>
    </source>
</evidence>
<evidence type="ECO:0000256" key="3">
    <source>
        <dbReference type="ARBA" id="ARBA00035643"/>
    </source>
</evidence>
<evidence type="ECO:0000313" key="5">
    <source>
        <dbReference type="Proteomes" id="UP001183388"/>
    </source>
</evidence>
<dbReference type="RefSeq" id="WP_311628744.1">
    <property type="nucleotide sequence ID" value="NZ_JAVREN010000003.1"/>
</dbReference>
<dbReference type="EMBL" id="JAVREN010000003">
    <property type="protein sequence ID" value="MDT0305827.1"/>
    <property type="molecule type" value="Genomic_DNA"/>
</dbReference>
<gene>
    <name evidence="4" type="ORF">RM780_02465</name>
</gene>